<keyword evidence="2" id="KW-0378">Hydrolase</keyword>
<sequence length="319" mass="34355">MIPSDPSRRRVLGSAAAASLGASLGLRARSASAQHNVRYSTGSEAPKFRVPQNATDCHFHIYDDRFAPVAGGLPAPNASLDDYRALQARLGTGRGVVIQPSLYGFDNRPTLEGMAALGPNFRGVAVVNPSVSDAELQRLHGLGIRGIRFNLAQTGATTLDMLEPLSQRVDALGWHCQINMPGEKIAAAADTFRKIRGKLVFDHLAHCPQPAGVESDTFKLIRRLLDQGNTWVKLTGLYADTKVGPPTYGDSVAVARAFAAAAPTRCLWGTDWPHPTENQSNKPDDALLLDLLPTFVPDAGARTRILVDNPAELYDFPKS</sequence>
<dbReference type="Proteomes" id="UP000012488">
    <property type="component" value="Chromosome"/>
</dbReference>
<dbReference type="EMBL" id="CP043538">
    <property type="protein sequence ID" value="QGY03884.1"/>
    <property type="molecule type" value="Genomic_DNA"/>
</dbReference>
<organism evidence="2 3">
    <name type="scientific">Methylobacterium mesophilicum SR1.6/6</name>
    <dbReference type="NCBI Taxonomy" id="908290"/>
    <lineage>
        <taxon>Bacteria</taxon>
        <taxon>Pseudomonadati</taxon>
        <taxon>Pseudomonadota</taxon>
        <taxon>Alphaproteobacteria</taxon>
        <taxon>Hyphomicrobiales</taxon>
        <taxon>Methylobacteriaceae</taxon>
        <taxon>Methylobacterium</taxon>
    </lineage>
</organism>
<dbReference type="KEGG" id="mmes:MMSR116_19780"/>
<dbReference type="InterPro" id="IPR052358">
    <property type="entry name" value="Aro_Compnd_Degr_Hydrolases"/>
</dbReference>
<dbReference type="SUPFAM" id="SSF51556">
    <property type="entry name" value="Metallo-dependent hydrolases"/>
    <property type="match status" value="1"/>
</dbReference>
<accession>A0A6B9FSB0</accession>
<dbReference type="RefSeq" id="WP_010685880.1">
    <property type="nucleotide sequence ID" value="NZ_CP043538.1"/>
</dbReference>
<gene>
    <name evidence="2" type="ORF">MMSR116_19780</name>
</gene>
<proteinExistence type="predicted"/>
<evidence type="ECO:0000313" key="2">
    <source>
        <dbReference type="EMBL" id="QGY03884.1"/>
    </source>
</evidence>
<reference evidence="2 3" key="1">
    <citation type="journal article" date="2012" name="Genet. Mol. Biol.">
        <title>Analysis of 16S rRNA and mxaF genes revealing insights into Methylobacterium niche-specific plant association.</title>
        <authorList>
            <person name="Dourado M.N."/>
            <person name="Andreote F.D."/>
            <person name="Dini-Andreote F."/>
            <person name="Conti R."/>
            <person name="Araujo J.M."/>
            <person name="Araujo W.L."/>
        </authorList>
    </citation>
    <scope>NUCLEOTIDE SEQUENCE [LARGE SCALE GENOMIC DNA]</scope>
    <source>
        <strain evidence="2 3">SR1.6/6</strain>
    </source>
</reference>
<dbReference type="InterPro" id="IPR006311">
    <property type="entry name" value="TAT_signal"/>
</dbReference>
<dbReference type="Gene3D" id="3.20.20.140">
    <property type="entry name" value="Metal-dependent hydrolases"/>
    <property type="match status" value="1"/>
</dbReference>
<dbReference type="AlphaFoldDB" id="A0A6B9FSB0"/>
<evidence type="ECO:0000313" key="3">
    <source>
        <dbReference type="Proteomes" id="UP000012488"/>
    </source>
</evidence>
<dbReference type="PANTHER" id="PTHR35563:SF2">
    <property type="entry name" value="BARREL METAL-DEPENDENT HYDROLASE, PUTATIVE (AFU_ORTHOLOGUE AFUA_1G16240)-RELATED"/>
    <property type="match status" value="1"/>
</dbReference>
<reference evidence="2 3" key="2">
    <citation type="journal article" date="2013" name="Genome Announc.">
        <title>Draft Genome Sequence of Methylobacterium mesophilicum Strain SR1.6/6, Isolated from Citrus sinensis.</title>
        <authorList>
            <person name="Marinho Almeida D."/>
            <person name="Dini-Andreote F."/>
            <person name="Camargo Neves A.A."/>
            <person name="Juca Ramos R.T."/>
            <person name="Andreote F.D."/>
            <person name="Carneiro A.R."/>
            <person name="Oliveira de Souza Lima A."/>
            <person name="Caracciolo Gomes de Sa P.H."/>
            <person name="Ribeiro Barbosa M.S."/>
            <person name="Araujo W.L."/>
            <person name="Silva A."/>
        </authorList>
    </citation>
    <scope>NUCLEOTIDE SEQUENCE [LARGE SCALE GENOMIC DNA]</scope>
    <source>
        <strain evidence="2 3">SR1.6/6</strain>
    </source>
</reference>
<dbReference type="InterPro" id="IPR032466">
    <property type="entry name" value="Metal_Hydrolase"/>
</dbReference>
<protein>
    <submittedName>
        <fullName evidence="2">Amidohydrolase family protein</fullName>
    </submittedName>
</protein>
<dbReference type="PANTHER" id="PTHR35563">
    <property type="entry name" value="BARREL METAL-DEPENDENT HYDROLASE, PUTATIVE (AFU_ORTHOLOGUE AFUA_1G16240)-RELATED"/>
    <property type="match status" value="1"/>
</dbReference>
<dbReference type="OrthoDB" id="9787654at2"/>
<evidence type="ECO:0000259" key="1">
    <source>
        <dbReference type="Pfam" id="PF04909"/>
    </source>
</evidence>
<dbReference type="PROSITE" id="PS51318">
    <property type="entry name" value="TAT"/>
    <property type="match status" value="1"/>
</dbReference>
<dbReference type="GO" id="GO:0016787">
    <property type="term" value="F:hydrolase activity"/>
    <property type="evidence" value="ECO:0007669"/>
    <property type="project" value="UniProtKB-KW"/>
</dbReference>
<feature type="domain" description="Amidohydrolase-related" evidence="1">
    <location>
        <begin position="56"/>
        <end position="316"/>
    </location>
</feature>
<name>A0A6B9FSB0_9HYPH</name>
<dbReference type="Pfam" id="PF04909">
    <property type="entry name" value="Amidohydro_2"/>
    <property type="match status" value="1"/>
</dbReference>
<dbReference type="InterPro" id="IPR006680">
    <property type="entry name" value="Amidohydro-rel"/>
</dbReference>